<evidence type="ECO:0000256" key="1">
    <source>
        <dbReference type="SAM" id="Phobius"/>
    </source>
</evidence>
<dbReference type="RefSeq" id="WP_137195629.1">
    <property type="nucleotide sequence ID" value="NZ_CP039965.1"/>
</dbReference>
<keyword evidence="3" id="KW-1185">Reference proteome</keyword>
<dbReference type="EMBL" id="CP039965">
    <property type="protein sequence ID" value="QCO57818.1"/>
    <property type="molecule type" value="Genomic_DNA"/>
</dbReference>
<reference evidence="2 3" key="1">
    <citation type="submission" date="2019-05" db="EMBL/GenBank/DDBJ databases">
        <title>Pseudorhodobacter turbinis sp. nov., isolated from the gut of the Korean turban shell.</title>
        <authorList>
            <person name="Jeong Y.-S."/>
            <person name="Kang W.-R."/>
            <person name="Bae J.-W."/>
        </authorList>
    </citation>
    <scope>NUCLEOTIDE SEQUENCE [LARGE SCALE GENOMIC DNA]</scope>
    <source>
        <strain evidence="2 3">S12M18</strain>
        <plasmid evidence="2 3">unnamed1</plasmid>
    </source>
</reference>
<protein>
    <submittedName>
        <fullName evidence="2">Uncharacterized protein</fullName>
    </submittedName>
</protein>
<sequence length="145" mass="14995">MNNIVAGLVAGFVATVVLSLMMVAKGMMGVMPELDVIAMLSAMMGVSALIGWLGHFMIGTLAWGGGFALLYALIPGNTALVKGIVFGIAAWLGMMMMVMPMAGAGLFGMAFGMMAPIMTLVLHIVFGAVLGTVFHMLAAPKAAFH</sequence>
<keyword evidence="1" id="KW-0812">Transmembrane</keyword>
<keyword evidence="1" id="KW-0472">Membrane</keyword>
<feature type="transmembrane region" description="Helical" evidence="1">
    <location>
        <begin position="6"/>
        <end position="24"/>
    </location>
</feature>
<organism evidence="2 3">
    <name type="scientific">Pseudorhodobacter turbinis</name>
    <dbReference type="NCBI Taxonomy" id="2500533"/>
    <lineage>
        <taxon>Bacteria</taxon>
        <taxon>Pseudomonadati</taxon>
        <taxon>Pseudomonadota</taxon>
        <taxon>Alphaproteobacteria</taxon>
        <taxon>Rhodobacterales</taxon>
        <taxon>Paracoccaceae</taxon>
        <taxon>Pseudorhodobacter</taxon>
    </lineage>
</organism>
<keyword evidence="2" id="KW-0614">Plasmid</keyword>
<dbReference type="OrthoDB" id="9814048at2"/>
<keyword evidence="1" id="KW-1133">Transmembrane helix</keyword>
<proteinExistence type="predicted"/>
<name>A0A4P8EL87_9RHOB</name>
<evidence type="ECO:0000313" key="3">
    <source>
        <dbReference type="Proteomes" id="UP000298631"/>
    </source>
</evidence>
<gene>
    <name evidence="2" type="ORF">EOK75_19320</name>
</gene>
<dbReference type="Pfam" id="PF20587">
    <property type="entry name" value="DUF6789"/>
    <property type="match status" value="1"/>
</dbReference>
<dbReference type="AlphaFoldDB" id="A0A4P8EL87"/>
<dbReference type="KEGG" id="pseb:EOK75_19320"/>
<dbReference type="Proteomes" id="UP000298631">
    <property type="component" value="Plasmid unnamed1"/>
</dbReference>
<accession>A0A4P8EL87</accession>
<dbReference type="InterPro" id="IPR046739">
    <property type="entry name" value="DUF6789"/>
</dbReference>
<feature type="transmembrane region" description="Helical" evidence="1">
    <location>
        <begin position="117"/>
        <end position="139"/>
    </location>
</feature>
<geneLocation type="plasmid" evidence="2 3">
    <name>unnamed1</name>
</geneLocation>
<evidence type="ECO:0000313" key="2">
    <source>
        <dbReference type="EMBL" id="QCO57818.1"/>
    </source>
</evidence>
<feature type="transmembrane region" description="Helical" evidence="1">
    <location>
        <begin position="88"/>
        <end position="111"/>
    </location>
</feature>